<keyword evidence="1" id="KW-1133">Transmembrane helix</keyword>
<proteinExistence type="predicted"/>
<dbReference type="InterPro" id="IPR010559">
    <property type="entry name" value="Sig_transdc_His_kin_internal"/>
</dbReference>
<dbReference type="GO" id="GO:0016020">
    <property type="term" value="C:membrane"/>
    <property type="evidence" value="ECO:0007669"/>
    <property type="project" value="InterPro"/>
</dbReference>
<sequence>MSRIIFMGSNAVFRSQKSLFVILHKVCFDNLLTCRLLKHSMNFLKNIDPKRVLSHCLFWLSFMLLYINGKSEDIGYYSFIFIYSFKIFVQAIAAYGLIYWIIPNLLNKKKHILFILSSISWLYFVFAFLMILKYYYLEPKFPGFFDDWLGHKMTVPERLTSFKLIFREFSFITYPIIIMGFISFNRKQQRLLKLEEEKKSMELKVLKNQLNPHFLFNTLNNLYALTLKKDDKAPEIIAKLSEILDFVLYRCNDDFVCIKKEINLLENYISLEKLRYNENRLDISFTKDIHEDSKISPLILLTFVENAFKHGVINETEKAVIRMNLETKRQQIIFSIENTKPQNETASIDNKEQIGLENVRKQLDLLYPKKHQLEIEETQRKYLVRLTLNISI</sequence>
<dbReference type="OrthoDB" id="9809908at2"/>
<feature type="transmembrane region" description="Helical" evidence="1">
    <location>
        <begin position="112"/>
        <end position="136"/>
    </location>
</feature>
<dbReference type="PANTHER" id="PTHR34220:SF7">
    <property type="entry name" value="SENSOR HISTIDINE KINASE YPDA"/>
    <property type="match status" value="1"/>
</dbReference>
<evidence type="ECO:0000313" key="3">
    <source>
        <dbReference type="EMBL" id="TDE47138.1"/>
    </source>
</evidence>
<comment type="caution">
    <text evidence="3">The sequence shown here is derived from an EMBL/GenBank/DDBJ whole genome shotgun (WGS) entry which is preliminary data.</text>
</comment>
<feature type="transmembrane region" description="Helical" evidence="1">
    <location>
        <begin position="74"/>
        <end position="100"/>
    </location>
</feature>
<evidence type="ECO:0000259" key="2">
    <source>
        <dbReference type="Pfam" id="PF06580"/>
    </source>
</evidence>
<protein>
    <recommendedName>
        <fullName evidence="2">Signal transduction histidine kinase internal region domain-containing protein</fullName>
    </recommendedName>
</protein>
<dbReference type="EMBL" id="SMLG01000001">
    <property type="protein sequence ID" value="TDE47138.1"/>
    <property type="molecule type" value="Genomic_DNA"/>
</dbReference>
<feature type="transmembrane region" description="Helical" evidence="1">
    <location>
        <begin position="164"/>
        <end position="184"/>
    </location>
</feature>
<gene>
    <name evidence="3" type="ORF">E0I26_03375</name>
</gene>
<dbReference type="PANTHER" id="PTHR34220">
    <property type="entry name" value="SENSOR HISTIDINE KINASE YPDA"/>
    <property type="match status" value="1"/>
</dbReference>
<keyword evidence="1" id="KW-0472">Membrane</keyword>
<keyword evidence="1" id="KW-0812">Transmembrane</keyword>
<evidence type="ECO:0000313" key="4">
    <source>
        <dbReference type="Proteomes" id="UP000294814"/>
    </source>
</evidence>
<dbReference type="AlphaFoldDB" id="A0A4R5FE31"/>
<dbReference type="GO" id="GO:0000155">
    <property type="term" value="F:phosphorelay sensor kinase activity"/>
    <property type="evidence" value="ECO:0007669"/>
    <property type="project" value="InterPro"/>
</dbReference>
<evidence type="ECO:0000256" key="1">
    <source>
        <dbReference type="SAM" id="Phobius"/>
    </source>
</evidence>
<name>A0A4R5FE31_9FLAO</name>
<reference evidence="3 4" key="1">
    <citation type="submission" date="2019-03" db="EMBL/GenBank/DDBJ databases">
        <title>Novel species of Flavobacterium.</title>
        <authorList>
            <person name="Liu Q."/>
            <person name="Xin Y.-H."/>
        </authorList>
    </citation>
    <scope>NUCLEOTIDE SEQUENCE [LARGE SCALE GENOMIC DNA]</scope>
    <source>
        <strain evidence="3 4">LB3P52</strain>
    </source>
</reference>
<feature type="transmembrane region" description="Helical" evidence="1">
    <location>
        <begin position="52"/>
        <end position="68"/>
    </location>
</feature>
<dbReference type="Proteomes" id="UP000294814">
    <property type="component" value="Unassembled WGS sequence"/>
</dbReference>
<dbReference type="InterPro" id="IPR050640">
    <property type="entry name" value="Bact_2-comp_sensor_kinase"/>
</dbReference>
<dbReference type="Gene3D" id="3.30.565.10">
    <property type="entry name" value="Histidine kinase-like ATPase, C-terminal domain"/>
    <property type="match status" value="1"/>
</dbReference>
<accession>A0A4R5FE31</accession>
<dbReference type="Pfam" id="PF06580">
    <property type="entry name" value="His_kinase"/>
    <property type="match status" value="1"/>
</dbReference>
<dbReference type="InterPro" id="IPR036890">
    <property type="entry name" value="HATPase_C_sf"/>
</dbReference>
<feature type="domain" description="Signal transduction histidine kinase internal region" evidence="2">
    <location>
        <begin position="201"/>
        <end position="278"/>
    </location>
</feature>
<organism evidence="3 4">
    <name type="scientific">Flavobacterium rhamnosiphilum</name>
    <dbReference type="NCBI Taxonomy" id="2541724"/>
    <lineage>
        <taxon>Bacteria</taxon>
        <taxon>Pseudomonadati</taxon>
        <taxon>Bacteroidota</taxon>
        <taxon>Flavobacteriia</taxon>
        <taxon>Flavobacteriales</taxon>
        <taxon>Flavobacteriaceae</taxon>
        <taxon>Flavobacterium</taxon>
    </lineage>
</organism>
<keyword evidence="4" id="KW-1185">Reference proteome</keyword>